<comment type="similarity">
    <text evidence="1">Belongs to the short-chain dehydrogenases/reductases (SDR) family.</text>
</comment>
<protein>
    <submittedName>
        <fullName evidence="3">Short chain dehydrogenase</fullName>
    </submittedName>
</protein>
<evidence type="ECO:0000313" key="4">
    <source>
        <dbReference type="Proteomes" id="UP000032803"/>
    </source>
</evidence>
<dbReference type="GO" id="GO:0016491">
    <property type="term" value="F:oxidoreductase activity"/>
    <property type="evidence" value="ECO:0007669"/>
    <property type="project" value="UniProtKB-KW"/>
</dbReference>
<dbReference type="KEGG" id="lha:LHA_2081"/>
<dbReference type="PATRIC" id="fig|449.7.peg.2068"/>
<evidence type="ECO:0000256" key="1">
    <source>
        <dbReference type="ARBA" id="ARBA00006484"/>
    </source>
</evidence>
<organism evidence="3 4">
    <name type="scientific">Legionella hackeliae</name>
    <dbReference type="NCBI Taxonomy" id="449"/>
    <lineage>
        <taxon>Bacteria</taxon>
        <taxon>Pseudomonadati</taxon>
        <taxon>Pseudomonadota</taxon>
        <taxon>Gammaproteobacteria</taxon>
        <taxon>Legionellales</taxon>
        <taxon>Legionellaceae</taxon>
        <taxon>Legionella</taxon>
    </lineage>
</organism>
<dbReference type="CDD" id="cd11731">
    <property type="entry name" value="Lin1944_like_SDR_c"/>
    <property type="match status" value="1"/>
</dbReference>
<dbReference type="EMBL" id="LN681225">
    <property type="protein sequence ID" value="CEK11105.1"/>
    <property type="molecule type" value="Genomic_DNA"/>
</dbReference>
<dbReference type="InterPro" id="IPR051122">
    <property type="entry name" value="SDR_DHRS6-like"/>
</dbReference>
<name>A0A0A8UQL1_LEGHA</name>
<dbReference type="Proteomes" id="UP000032803">
    <property type="component" value="Chromosome I"/>
</dbReference>
<dbReference type="InterPro" id="IPR002347">
    <property type="entry name" value="SDR_fam"/>
</dbReference>
<dbReference type="HOGENOM" id="CLU_091006_0_0_6"/>
<dbReference type="NCBIfam" id="NF005754">
    <property type="entry name" value="PRK07578.1"/>
    <property type="match status" value="1"/>
</dbReference>
<evidence type="ECO:0000313" key="3">
    <source>
        <dbReference type="EMBL" id="CEK11105.1"/>
    </source>
</evidence>
<dbReference type="SUPFAM" id="SSF51735">
    <property type="entry name" value="NAD(P)-binding Rossmann-fold domains"/>
    <property type="match status" value="1"/>
</dbReference>
<reference evidence="4" key="1">
    <citation type="submission" date="2014-09" db="EMBL/GenBank/DDBJ databases">
        <authorList>
            <person name="Gomez-Valero L."/>
        </authorList>
    </citation>
    <scope>NUCLEOTIDE SEQUENCE [LARGE SCALE GENOMIC DNA]</scope>
    <source>
        <strain evidence="4">ATCC35250</strain>
    </source>
</reference>
<dbReference type="InterPro" id="IPR036291">
    <property type="entry name" value="NAD(P)-bd_dom_sf"/>
</dbReference>
<accession>A0A0A8UQL1</accession>
<dbReference type="AlphaFoldDB" id="A0A0A8UQL1"/>
<dbReference type="PANTHER" id="PTHR43477">
    <property type="entry name" value="DIHYDROANTICAPSIN 7-DEHYDROGENASE"/>
    <property type="match status" value="1"/>
</dbReference>
<proteinExistence type="inferred from homology"/>
<dbReference type="OrthoDB" id="9787486at2"/>
<dbReference type="RefSeq" id="WP_045106360.1">
    <property type="nucleotide sequence ID" value="NZ_LN681225.1"/>
</dbReference>
<keyword evidence="2" id="KW-0560">Oxidoreductase</keyword>
<dbReference type="Pfam" id="PF13561">
    <property type="entry name" value="adh_short_C2"/>
    <property type="match status" value="1"/>
</dbReference>
<dbReference type="STRING" id="449.LHA_2081"/>
<dbReference type="PANTHER" id="PTHR43477:SF1">
    <property type="entry name" value="DIHYDROANTICAPSIN 7-DEHYDROGENASE"/>
    <property type="match status" value="1"/>
</dbReference>
<dbReference type="Gene3D" id="3.40.50.720">
    <property type="entry name" value="NAD(P)-binding Rossmann-like Domain"/>
    <property type="match status" value="1"/>
</dbReference>
<evidence type="ECO:0000256" key="2">
    <source>
        <dbReference type="ARBA" id="ARBA00023002"/>
    </source>
</evidence>
<gene>
    <name evidence="3" type="ORF">LHA_2081</name>
</gene>
<keyword evidence="4" id="KW-1185">Reference proteome</keyword>
<sequence length="199" mass="21544">MKIIVIGASGTIGQAIVAELQPRHEIITAGFSSGDINVDISDKTSIEIMFKKIQHVDAVVLATGSVHFGEFMQMHEDEFNVGLKNKLMGQVNTVLIGRHYLNEGGSFTLTSGILSNDPIRYGASASMVNGALDSFVIAAAIEMPRKQRINCVSPTVVTEAMEKYAPYFRGYEPVSAARVALAYSKSVEGLQTGKIYQVQ</sequence>